<dbReference type="SMART" id="SM00173">
    <property type="entry name" value="RAS"/>
    <property type="match status" value="1"/>
</dbReference>
<dbReference type="NCBIfam" id="TIGR00231">
    <property type="entry name" value="small_GTP"/>
    <property type="match status" value="1"/>
</dbReference>
<dbReference type="PRINTS" id="PR00449">
    <property type="entry name" value="RASTRNSFRMNG"/>
</dbReference>
<keyword evidence="1" id="KW-0547">Nucleotide-binding</keyword>
<dbReference type="InterPro" id="IPR027417">
    <property type="entry name" value="P-loop_NTPase"/>
</dbReference>
<organism evidence="2 3">
    <name type="scientific">Anaeramoeba flamelloides</name>
    <dbReference type="NCBI Taxonomy" id="1746091"/>
    <lineage>
        <taxon>Eukaryota</taxon>
        <taxon>Metamonada</taxon>
        <taxon>Anaeramoebidae</taxon>
        <taxon>Anaeramoeba</taxon>
    </lineage>
</organism>
<gene>
    <name evidence="2" type="ORF">M0813_12759</name>
</gene>
<dbReference type="Proteomes" id="UP001150062">
    <property type="component" value="Unassembled WGS sequence"/>
</dbReference>
<dbReference type="InterPro" id="IPR001806">
    <property type="entry name" value="Small_GTPase"/>
</dbReference>
<dbReference type="SUPFAM" id="SSF52540">
    <property type="entry name" value="P-loop containing nucleoside triphosphate hydrolases"/>
    <property type="match status" value="1"/>
</dbReference>
<dbReference type="SMART" id="SM00174">
    <property type="entry name" value="RHO"/>
    <property type="match status" value="1"/>
</dbReference>
<dbReference type="SMART" id="SM00175">
    <property type="entry name" value="RAB"/>
    <property type="match status" value="1"/>
</dbReference>
<reference evidence="2" key="1">
    <citation type="submission" date="2022-08" db="EMBL/GenBank/DDBJ databases">
        <title>Novel sulfate-reducing endosymbionts in the free-living metamonad Anaeramoeba.</title>
        <authorList>
            <person name="Jerlstrom-Hultqvist J."/>
            <person name="Cepicka I."/>
            <person name="Gallot-Lavallee L."/>
            <person name="Salas-Leiva D."/>
            <person name="Curtis B.A."/>
            <person name="Zahonova K."/>
            <person name="Pipaliya S."/>
            <person name="Dacks J."/>
            <person name="Roger A.J."/>
        </authorList>
    </citation>
    <scope>NUCLEOTIDE SEQUENCE</scope>
    <source>
        <strain evidence="2">Schooner1</strain>
    </source>
</reference>
<dbReference type="EMBL" id="JAOAOG010000026">
    <property type="protein sequence ID" value="KAJ6254201.1"/>
    <property type="molecule type" value="Genomic_DNA"/>
</dbReference>
<dbReference type="CDD" id="cd00154">
    <property type="entry name" value="Rab"/>
    <property type="match status" value="1"/>
</dbReference>
<evidence type="ECO:0000313" key="3">
    <source>
        <dbReference type="Proteomes" id="UP001150062"/>
    </source>
</evidence>
<dbReference type="PROSITE" id="PS51419">
    <property type="entry name" value="RAB"/>
    <property type="match status" value="1"/>
</dbReference>
<keyword evidence="3" id="KW-1185">Reference proteome</keyword>
<dbReference type="SMART" id="SM00176">
    <property type="entry name" value="RAN"/>
    <property type="match status" value="1"/>
</dbReference>
<name>A0ABQ8ZBP8_9EUKA</name>
<evidence type="ECO:0000256" key="1">
    <source>
        <dbReference type="ARBA" id="ARBA00022741"/>
    </source>
</evidence>
<protein>
    <submittedName>
        <fullName evidence="2">Ras-related protein rab-24</fullName>
    </submittedName>
</protein>
<accession>A0ABQ8ZBP8</accession>
<dbReference type="InterPro" id="IPR005225">
    <property type="entry name" value="Small_GTP-bd"/>
</dbReference>
<evidence type="ECO:0000313" key="2">
    <source>
        <dbReference type="EMBL" id="KAJ6254201.1"/>
    </source>
</evidence>
<comment type="caution">
    <text evidence="2">The sequence shown here is derived from an EMBL/GenBank/DDBJ whole genome shotgun (WGS) entry which is preliminary data.</text>
</comment>
<dbReference type="PANTHER" id="PTHR47978">
    <property type="match status" value="1"/>
</dbReference>
<sequence length="211" mass="24369">MKHNQQSDMKIILLGNSLVGKTCLVDRFVNETFDEQKQTLGVAYETKTITSKDQTLTLKIWDAARLGRGEVLPRMYYRKAKAAIICYDICDRTSFSKLQYWVDEVKENEPDCLIYLAGTKVDLAKNPEKREVFNNEIVKYADSIEVKYIETSAKLNLNIQKLFFIIFEDFLESITNSNLENITNKSFKLNYDLDILNLDETNKNNSNDGCC</sequence>
<dbReference type="PROSITE" id="PS51421">
    <property type="entry name" value="RAS"/>
    <property type="match status" value="1"/>
</dbReference>
<dbReference type="Gene3D" id="3.40.50.300">
    <property type="entry name" value="P-loop containing nucleotide triphosphate hydrolases"/>
    <property type="match status" value="1"/>
</dbReference>
<dbReference type="Pfam" id="PF00071">
    <property type="entry name" value="Ras"/>
    <property type="match status" value="1"/>
</dbReference>
<proteinExistence type="predicted"/>